<evidence type="ECO:0000313" key="1">
    <source>
        <dbReference type="EMBL" id="CDF35328.1"/>
    </source>
</evidence>
<reference evidence="2" key="1">
    <citation type="journal article" date="2013" name="Proc. Natl. Acad. Sci. U.S.A.">
        <title>Genome structure and metabolic features in the red seaweed Chondrus crispus shed light on evolution of the Archaeplastida.</title>
        <authorList>
            <person name="Collen J."/>
            <person name="Porcel B."/>
            <person name="Carre W."/>
            <person name="Ball S.G."/>
            <person name="Chaparro C."/>
            <person name="Tonon T."/>
            <person name="Barbeyron T."/>
            <person name="Michel G."/>
            <person name="Noel B."/>
            <person name="Valentin K."/>
            <person name="Elias M."/>
            <person name="Artiguenave F."/>
            <person name="Arun A."/>
            <person name="Aury J.M."/>
            <person name="Barbosa-Neto J.F."/>
            <person name="Bothwell J.H."/>
            <person name="Bouget F.Y."/>
            <person name="Brillet L."/>
            <person name="Cabello-Hurtado F."/>
            <person name="Capella-Gutierrez S."/>
            <person name="Charrier B."/>
            <person name="Cladiere L."/>
            <person name="Cock J.M."/>
            <person name="Coelho S.M."/>
            <person name="Colleoni C."/>
            <person name="Czjzek M."/>
            <person name="Da Silva C."/>
            <person name="Delage L."/>
            <person name="Denoeud F."/>
            <person name="Deschamps P."/>
            <person name="Dittami S.M."/>
            <person name="Gabaldon T."/>
            <person name="Gachon C.M."/>
            <person name="Groisillier A."/>
            <person name="Herve C."/>
            <person name="Jabbari K."/>
            <person name="Katinka M."/>
            <person name="Kloareg B."/>
            <person name="Kowalczyk N."/>
            <person name="Labadie K."/>
            <person name="Leblanc C."/>
            <person name="Lopez P.J."/>
            <person name="McLachlan D.H."/>
            <person name="Meslet-Cladiere L."/>
            <person name="Moustafa A."/>
            <person name="Nehr Z."/>
            <person name="Nyvall Collen P."/>
            <person name="Panaud O."/>
            <person name="Partensky F."/>
            <person name="Poulain J."/>
            <person name="Rensing S.A."/>
            <person name="Rousvoal S."/>
            <person name="Samson G."/>
            <person name="Symeonidi A."/>
            <person name="Weissenbach J."/>
            <person name="Zambounis A."/>
            <person name="Wincker P."/>
            <person name="Boyen C."/>
        </authorList>
    </citation>
    <scope>NUCLEOTIDE SEQUENCE [LARGE SCALE GENOMIC DNA]</scope>
    <source>
        <strain evidence="2">cv. Stackhouse</strain>
    </source>
</reference>
<evidence type="ECO:0008006" key="3">
    <source>
        <dbReference type="Google" id="ProtNLM"/>
    </source>
</evidence>
<organism evidence="1 2">
    <name type="scientific">Chondrus crispus</name>
    <name type="common">Carrageen Irish moss</name>
    <name type="synonym">Polymorpha crispa</name>
    <dbReference type="NCBI Taxonomy" id="2769"/>
    <lineage>
        <taxon>Eukaryota</taxon>
        <taxon>Rhodophyta</taxon>
        <taxon>Florideophyceae</taxon>
        <taxon>Rhodymeniophycidae</taxon>
        <taxon>Gigartinales</taxon>
        <taxon>Gigartinaceae</taxon>
        <taxon>Chondrus</taxon>
    </lineage>
</organism>
<gene>
    <name evidence="1" type="ORF">CHC_T00003894001</name>
</gene>
<protein>
    <recommendedName>
        <fullName evidence="3">Chromo domain-containing protein</fullName>
    </recommendedName>
</protein>
<evidence type="ECO:0000313" key="2">
    <source>
        <dbReference type="Proteomes" id="UP000012073"/>
    </source>
</evidence>
<dbReference type="RefSeq" id="XP_005715147.1">
    <property type="nucleotide sequence ID" value="XM_005715090.1"/>
</dbReference>
<name>R7QC01_CHOCR</name>
<keyword evidence="2" id="KW-1185">Reference proteome</keyword>
<proteinExistence type="predicted"/>
<dbReference type="GeneID" id="17322880"/>
<sequence>MQLLEINKLQNDFDNMHRDVERRVSSNRAKQIQHHNNNTNIISTIFCVGDFVLVRRAQNKGHKQSFRWIGPRSVAKVVSEIVYAVENLVTHQVEQVHAARMILSRAKMDGKKVSAKLMKHAEHSEARFEMIEKLMDVTGTRKEGIWIQVQWLGLPDRRDWTWQPLKELFEDCDARSMARFTVIASLSTLCRDGSDP</sequence>
<dbReference type="OMA" id="SEARFEM"/>
<accession>R7QC01</accession>
<dbReference type="Proteomes" id="UP000012073">
    <property type="component" value="Unassembled WGS sequence"/>
</dbReference>
<dbReference type="KEGG" id="ccp:CHC_T00003894001"/>
<dbReference type="AlphaFoldDB" id="R7QC01"/>
<dbReference type="EMBL" id="HG001728">
    <property type="protein sequence ID" value="CDF35328.1"/>
    <property type="molecule type" value="Genomic_DNA"/>
</dbReference>
<dbReference type="Gramene" id="CDF35328">
    <property type="protein sequence ID" value="CDF35328"/>
    <property type="gene ID" value="CHC_T00003894001"/>
</dbReference>